<dbReference type="InterPro" id="IPR002081">
    <property type="entry name" value="Cryptochrome/DNA_photolyase_1"/>
</dbReference>
<dbReference type="PRINTS" id="PR00147">
    <property type="entry name" value="DNAPHOTLYASE"/>
</dbReference>
<dbReference type="InterPro" id="IPR006050">
    <property type="entry name" value="DNA_photolyase_N"/>
</dbReference>
<organism evidence="9 10">
    <name type="scientific">Actinomadura soli</name>
    <dbReference type="NCBI Taxonomy" id="2508997"/>
    <lineage>
        <taxon>Bacteria</taxon>
        <taxon>Bacillati</taxon>
        <taxon>Actinomycetota</taxon>
        <taxon>Actinomycetes</taxon>
        <taxon>Streptosporangiales</taxon>
        <taxon>Thermomonosporaceae</taxon>
        <taxon>Actinomadura</taxon>
    </lineage>
</organism>
<dbReference type="AlphaFoldDB" id="A0A5C4J932"/>
<gene>
    <name evidence="9" type="ORF">ETD83_21350</name>
</gene>
<feature type="binding site" evidence="4">
    <location>
        <begin position="226"/>
        <end position="230"/>
    </location>
    <ligand>
        <name>FAD</name>
        <dbReference type="ChEBI" id="CHEBI:57692"/>
    </ligand>
</feature>
<dbReference type="PROSITE" id="PS00394">
    <property type="entry name" value="DNA_PHOTOLYASES_1_1"/>
    <property type="match status" value="1"/>
</dbReference>
<dbReference type="GO" id="GO:0003904">
    <property type="term" value="F:deoxyribodipyrimidine photo-lyase activity"/>
    <property type="evidence" value="ECO:0007669"/>
    <property type="project" value="TreeGrafter"/>
</dbReference>
<dbReference type="InterPro" id="IPR036155">
    <property type="entry name" value="Crypto/Photolyase_N_sf"/>
</dbReference>
<dbReference type="GO" id="GO:0071949">
    <property type="term" value="F:FAD binding"/>
    <property type="evidence" value="ECO:0007669"/>
    <property type="project" value="TreeGrafter"/>
</dbReference>
<accession>A0A5C4J932</accession>
<name>A0A5C4J932_9ACTN</name>
<dbReference type="Proteomes" id="UP000309174">
    <property type="component" value="Unassembled WGS sequence"/>
</dbReference>
<feature type="binding site" evidence="4">
    <location>
        <position position="251"/>
    </location>
    <ligand>
        <name>FAD</name>
        <dbReference type="ChEBI" id="CHEBI:57692"/>
    </ligand>
</feature>
<dbReference type="Gene3D" id="3.40.50.620">
    <property type="entry name" value="HUPs"/>
    <property type="match status" value="1"/>
</dbReference>
<keyword evidence="1 4" id="KW-0285">Flavoprotein</keyword>
<evidence type="ECO:0000256" key="2">
    <source>
        <dbReference type="ARBA" id="ARBA00022827"/>
    </source>
</evidence>
<dbReference type="Pfam" id="PF03441">
    <property type="entry name" value="FAD_binding_7"/>
    <property type="match status" value="1"/>
</dbReference>
<keyword evidence="9" id="KW-0456">Lyase</keyword>
<feature type="site" description="Electron transfer via tryptophanyl radical" evidence="5">
    <location>
        <position position="359"/>
    </location>
</feature>
<comment type="similarity">
    <text evidence="6">Belongs to the DNA photolyase family.</text>
</comment>
<comment type="caution">
    <text evidence="9">The sequence shown here is derived from an EMBL/GenBank/DDBJ whole genome shotgun (WGS) entry which is preliminary data.</text>
</comment>
<reference evidence="9 10" key="1">
    <citation type="submission" date="2019-05" db="EMBL/GenBank/DDBJ databases">
        <title>Draft genome sequence of Actinomadura sp. 14C53.</title>
        <authorList>
            <person name="Saricaoglu S."/>
            <person name="Isik K."/>
        </authorList>
    </citation>
    <scope>NUCLEOTIDE SEQUENCE [LARGE SCALE GENOMIC DNA]</scope>
    <source>
        <strain evidence="9 10">14C53</strain>
    </source>
</reference>
<feature type="region of interest" description="Disordered" evidence="7">
    <location>
        <begin position="178"/>
        <end position="197"/>
    </location>
</feature>
<evidence type="ECO:0000313" key="10">
    <source>
        <dbReference type="Proteomes" id="UP000309174"/>
    </source>
</evidence>
<dbReference type="InterPro" id="IPR005101">
    <property type="entry name" value="Cryptochr/Photolyase_FAD-bd"/>
</dbReference>
<sequence length="430" mass="47826">MNTSIMLFTRDLRVRDNPALAAACGADHVVPVFVFDNTILDGPFAAPNRVRFLLDSLADLRRSLRGLGGDLVVRRGDPVTETARLARETHASALFLGDERSAYATRRLARLRGLDLDVSAGPGITVVPPGDLTPSGGDHYRVFTPYWRAWEAARWRPVADSPKAVRLPPGVRPGRLPRLAGLVSGSPSPGLASGGERAGRERMAAWLREDAADYERVHDDLAADRTSRLSPYLKFGCLSPRELAETGPDGFRRQLAWRDFHHQVAAAFPRLPKDDYRPRGRNWCRDDAALAAWRDGTTGVPIVDAGMRQLRREGFMHNRARLITASFLTRDLGIDWRHGLRHFNDWLTDGDVADNAGNWQWVAGTGNNTRPGQTMNPLRQALRFDPGGDYVRRYVPELAGIDGRRVHRPWALPAARKRALGYPPPIIDLD</sequence>
<dbReference type="EMBL" id="VCKW01000109">
    <property type="protein sequence ID" value="TMQ96253.1"/>
    <property type="molecule type" value="Genomic_DNA"/>
</dbReference>
<dbReference type="InterPro" id="IPR014729">
    <property type="entry name" value="Rossmann-like_a/b/a_fold"/>
</dbReference>
<dbReference type="InterPro" id="IPR018394">
    <property type="entry name" value="DNA_photolyase_1_CS_C"/>
</dbReference>
<keyword evidence="2 4" id="KW-0274">FAD</keyword>
<evidence type="ECO:0000256" key="7">
    <source>
        <dbReference type="SAM" id="MobiDB-lite"/>
    </source>
</evidence>
<feature type="binding site" evidence="4">
    <location>
        <begin position="349"/>
        <end position="351"/>
    </location>
    <ligand>
        <name>FAD</name>
        <dbReference type="ChEBI" id="CHEBI:57692"/>
    </ligand>
</feature>
<protein>
    <submittedName>
        <fullName evidence="9">Deoxyribodipyrimidine photo-lyase</fullName>
    </submittedName>
</protein>
<dbReference type="RefSeq" id="WP_138646907.1">
    <property type="nucleotide sequence ID" value="NZ_VCKW01000109.1"/>
</dbReference>
<feature type="domain" description="Photolyase/cryptochrome alpha/beta" evidence="8">
    <location>
        <begin position="2"/>
        <end position="126"/>
    </location>
</feature>
<keyword evidence="10" id="KW-1185">Reference proteome</keyword>
<dbReference type="SUPFAM" id="SSF52425">
    <property type="entry name" value="Cryptochrome/photolyase, N-terminal domain"/>
    <property type="match status" value="1"/>
</dbReference>
<evidence type="ECO:0000256" key="4">
    <source>
        <dbReference type="PIRSR" id="PIRSR602081-1"/>
    </source>
</evidence>
<feature type="binding site" evidence="4">
    <location>
        <position position="214"/>
    </location>
    <ligand>
        <name>FAD</name>
        <dbReference type="ChEBI" id="CHEBI:57692"/>
    </ligand>
</feature>
<proteinExistence type="inferred from homology"/>
<dbReference type="Pfam" id="PF00875">
    <property type="entry name" value="DNA_photolyase"/>
    <property type="match status" value="1"/>
</dbReference>
<feature type="compositionally biased region" description="Low complexity" evidence="7">
    <location>
        <begin position="178"/>
        <end position="195"/>
    </location>
</feature>
<evidence type="ECO:0000256" key="3">
    <source>
        <dbReference type="ARBA" id="ARBA00022991"/>
    </source>
</evidence>
<comment type="cofactor">
    <cofactor evidence="4">
        <name>FAD</name>
        <dbReference type="ChEBI" id="CHEBI:57692"/>
    </cofactor>
    <text evidence="4">Binds 1 FAD per subunit.</text>
</comment>
<dbReference type="OrthoDB" id="9772484at2"/>
<dbReference type="GO" id="GO:0006139">
    <property type="term" value="P:nucleobase-containing compound metabolic process"/>
    <property type="evidence" value="ECO:0007669"/>
    <property type="project" value="UniProtKB-ARBA"/>
</dbReference>
<evidence type="ECO:0000256" key="1">
    <source>
        <dbReference type="ARBA" id="ARBA00022630"/>
    </source>
</evidence>
<evidence type="ECO:0000256" key="5">
    <source>
        <dbReference type="PIRSR" id="PIRSR602081-2"/>
    </source>
</evidence>
<dbReference type="SUPFAM" id="SSF48173">
    <property type="entry name" value="Cryptochrome/photolyase FAD-binding domain"/>
    <property type="match status" value="1"/>
</dbReference>
<evidence type="ECO:0000259" key="8">
    <source>
        <dbReference type="PROSITE" id="PS51645"/>
    </source>
</evidence>
<evidence type="ECO:0000256" key="6">
    <source>
        <dbReference type="RuleBase" id="RU004182"/>
    </source>
</evidence>
<dbReference type="Gene3D" id="1.10.579.10">
    <property type="entry name" value="DNA Cyclobutane Dipyrimidine Photolyase, subunit A, domain 3"/>
    <property type="match status" value="1"/>
</dbReference>
<evidence type="ECO:0000313" key="9">
    <source>
        <dbReference type="EMBL" id="TMQ96253.1"/>
    </source>
</evidence>
<dbReference type="Gene3D" id="1.25.40.80">
    <property type="match status" value="1"/>
</dbReference>
<dbReference type="PANTHER" id="PTHR11455">
    <property type="entry name" value="CRYPTOCHROME"/>
    <property type="match status" value="1"/>
</dbReference>
<keyword evidence="3 6" id="KW-0157">Chromophore</keyword>
<dbReference type="GO" id="GO:0006950">
    <property type="term" value="P:response to stress"/>
    <property type="evidence" value="ECO:0007669"/>
    <property type="project" value="UniProtKB-ARBA"/>
</dbReference>
<dbReference type="InterPro" id="IPR036134">
    <property type="entry name" value="Crypto/Photolyase_FAD-like_sf"/>
</dbReference>
<dbReference type="PANTHER" id="PTHR11455:SF9">
    <property type="entry name" value="CRYPTOCHROME CIRCADIAN CLOCK 5 ISOFORM X1"/>
    <property type="match status" value="1"/>
</dbReference>
<dbReference type="GO" id="GO:0003677">
    <property type="term" value="F:DNA binding"/>
    <property type="evidence" value="ECO:0007669"/>
    <property type="project" value="TreeGrafter"/>
</dbReference>
<feature type="site" description="Electron transfer via tryptophanyl radical" evidence="5">
    <location>
        <position position="336"/>
    </location>
</feature>
<dbReference type="GO" id="GO:0009416">
    <property type="term" value="P:response to light stimulus"/>
    <property type="evidence" value="ECO:0007669"/>
    <property type="project" value="TreeGrafter"/>
</dbReference>
<dbReference type="PROSITE" id="PS51645">
    <property type="entry name" value="PHR_CRY_ALPHA_BETA"/>
    <property type="match status" value="1"/>
</dbReference>
<feature type="site" description="Electron transfer via tryptophanyl radical" evidence="5">
    <location>
        <position position="283"/>
    </location>
</feature>